<dbReference type="GO" id="GO:0035735">
    <property type="term" value="P:intraciliary transport involved in cilium assembly"/>
    <property type="evidence" value="ECO:0007669"/>
    <property type="project" value="TreeGrafter"/>
</dbReference>
<protein>
    <recommendedName>
        <fullName evidence="8">Tetratricopeptide repeat protein 26</fullName>
    </recommendedName>
</protein>
<reference evidence="6" key="2">
    <citation type="submission" date="2020-05" db="UniProtKB">
        <authorList>
            <consortium name="EnsemblMetazoa"/>
        </authorList>
    </citation>
    <scope>IDENTIFICATION</scope>
    <source>
        <strain evidence="6">Epiroticus2</strain>
    </source>
</reference>
<dbReference type="Pfam" id="PF07721">
    <property type="entry name" value="TPR_4"/>
    <property type="match status" value="1"/>
</dbReference>
<dbReference type="GO" id="GO:0030992">
    <property type="term" value="C:intraciliary transport particle B"/>
    <property type="evidence" value="ECO:0007669"/>
    <property type="project" value="TreeGrafter"/>
</dbReference>
<evidence type="ECO:0000256" key="3">
    <source>
        <dbReference type="ARBA" id="ARBA00022737"/>
    </source>
</evidence>
<dbReference type="FunFam" id="1.25.40.10:FF:000233">
    <property type="entry name" value="Tetratricopeptide repeat domain 26"/>
    <property type="match status" value="1"/>
</dbReference>
<dbReference type="AlphaFoldDB" id="A0A182P5M4"/>
<evidence type="ECO:0008006" key="8">
    <source>
        <dbReference type="Google" id="ProtNLM"/>
    </source>
</evidence>
<accession>A0A182P5M4</accession>
<dbReference type="VEuPathDB" id="VectorBase:AEPI002214"/>
<evidence type="ECO:0000256" key="4">
    <source>
        <dbReference type="ARBA" id="ARBA00022803"/>
    </source>
</evidence>
<dbReference type="EnsemblMetazoa" id="AEPI002214-RA">
    <property type="protein sequence ID" value="AEPI002214-PA"/>
    <property type="gene ID" value="AEPI002214"/>
</dbReference>
<dbReference type="PANTHER" id="PTHR14781:SF0">
    <property type="entry name" value="INTRAFLAGELLAR TRANSPORT PROTEIN 56"/>
    <property type="match status" value="1"/>
</dbReference>
<dbReference type="InterPro" id="IPR011717">
    <property type="entry name" value="TPR-4"/>
</dbReference>
<dbReference type="STRING" id="199890.A0A182P5M4"/>
<dbReference type="GO" id="GO:0120170">
    <property type="term" value="F:intraciliary transport particle B binding"/>
    <property type="evidence" value="ECO:0007669"/>
    <property type="project" value="TreeGrafter"/>
</dbReference>
<dbReference type="GO" id="GO:0036064">
    <property type="term" value="C:ciliary basal body"/>
    <property type="evidence" value="ECO:0007669"/>
    <property type="project" value="TreeGrafter"/>
</dbReference>
<evidence type="ECO:0000313" key="6">
    <source>
        <dbReference type="EnsemblMetazoa" id="AEPI002214-PA"/>
    </source>
</evidence>
<keyword evidence="5" id="KW-0966">Cell projection</keyword>
<comment type="similarity">
    <text evidence="2">Belongs to the IFT56 family.</text>
</comment>
<keyword evidence="3" id="KW-0677">Repeat</keyword>
<dbReference type="Proteomes" id="UP000075885">
    <property type="component" value="Unassembled WGS sequence"/>
</dbReference>
<evidence type="ECO:0000313" key="7">
    <source>
        <dbReference type="Proteomes" id="UP000075885"/>
    </source>
</evidence>
<comment type="subcellular location">
    <subcellularLocation>
        <location evidence="1">Cell projection</location>
        <location evidence="1">Cilium</location>
    </subcellularLocation>
</comment>
<dbReference type="GO" id="GO:0035720">
    <property type="term" value="P:intraciliary anterograde transport"/>
    <property type="evidence" value="ECO:0007669"/>
    <property type="project" value="TreeGrafter"/>
</dbReference>
<dbReference type="Gene3D" id="1.25.40.10">
    <property type="entry name" value="Tetratricopeptide repeat domain"/>
    <property type="match status" value="3"/>
</dbReference>
<evidence type="ECO:0000256" key="1">
    <source>
        <dbReference type="ARBA" id="ARBA00004138"/>
    </source>
</evidence>
<evidence type="ECO:0000256" key="2">
    <source>
        <dbReference type="ARBA" id="ARBA00007834"/>
    </source>
</evidence>
<sequence length="575" mass="64819">MVRIVALPDISFHSIIPKNEHCLQILSRTKSESAKGNRNSAGSGTVRTVTIPSFEEFLLKRDYIGAKTVLQCSKDYDEVPEQLKQLWTGFCDFHVGEYKRALQLYEKIYAADGTLQEVALNICVCQFYLGMYDEAQKLVEELPQSPLKIRLLFHLAHKLSDEDRLMELHGSLRDVVEDQLSLAGMHYLRSHYQEAIDIYKRVLLDNKDLLALNVYVAICYYKLDYYDISQEVLDLYLNQFPDSTIAINLKACNRFRLFNGRAAEQEIKHLVESGTFGADLIRHNLVVFRNGEGALQVLPQLIDIVPEARLNLAIHHLRRGEIQEAHYLMKEVQPTVPQEYILKGVVHAALGQQTGSKEHLKNAQQCLHLVGGSASECDTIPGRQSMASAFFLYGQFEEVLVYLNSIRSYFVNDDTFNYNYAQAKAATGYYKEAEELLLQIHDITIKTDSTFAMVLAKCHIHAGHADQAWNIFLTKDSTPDAFALLQLIANDSYRVGEFWIAAKAFDTLEKLDPNPEYWEGKRGACAGAVQAILAKRGSGAPPGGVSEIISLLRDSTNAQAEGMLRVIRRFASSIK</sequence>
<dbReference type="SUPFAM" id="SSF48452">
    <property type="entry name" value="TPR-like"/>
    <property type="match status" value="3"/>
</dbReference>
<dbReference type="PANTHER" id="PTHR14781">
    <property type="entry name" value="INTRAFLAGELLAR TRANSPORT PROTEIN 56"/>
    <property type="match status" value="1"/>
</dbReference>
<keyword evidence="7" id="KW-1185">Reference proteome</keyword>
<evidence type="ECO:0000256" key="5">
    <source>
        <dbReference type="ARBA" id="ARBA00023273"/>
    </source>
</evidence>
<keyword evidence="4" id="KW-0802">TPR repeat</keyword>
<dbReference type="InterPro" id="IPR030511">
    <property type="entry name" value="TTC26"/>
</dbReference>
<organism evidence="6 7">
    <name type="scientific">Anopheles epiroticus</name>
    <dbReference type="NCBI Taxonomy" id="199890"/>
    <lineage>
        <taxon>Eukaryota</taxon>
        <taxon>Metazoa</taxon>
        <taxon>Ecdysozoa</taxon>
        <taxon>Arthropoda</taxon>
        <taxon>Hexapoda</taxon>
        <taxon>Insecta</taxon>
        <taxon>Pterygota</taxon>
        <taxon>Neoptera</taxon>
        <taxon>Endopterygota</taxon>
        <taxon>Diptera</taxon>
        <taxon>Nematocera</taxon>
        <taxon>Culicoidea</taxon>
        <taxon>Culicidae</taxon>
        <taxon>Anophelinae</taxon>
        <taxon>Anopheles</taxon>
    </lineage>
</organism>
<dbReference type="GO" id="GO:0042802">
    <property type="term" value="F:identical protein binding"/>
    <property type="evidence" value="ECO:0007669"/>
    <property type="project" value="InterPro"/>
</dbReference>
<proteinExistence type="inferred from homology"/>
<dbReference type="Pfam" id="PF14559">
    <property type="entry name" value="TPR_19"/>
    <property type="match status" value="1"/>
</dbReference>
<reference evidence="7" key="1">
    <citation type="submission" date="2013-03" db="EMBL/GenBank/DDBJ databases">
        <title>The Genome Sequence of Anopheles epiroticus epiroticus2.</title>
        <authorList>
            <consortium name="The Broad Institute Genomics Platform"/>
            <person name="Neafsey D.E."/>
            <person name="Howell P."/>
            <person name="Walker B."/>
            <person name="Young S.K."/>
            <person name="Zeng Q."/>
            <person name="Gargeya S."/>
            <person name="Fitzgerald M."/>
            <person name="Haas B."/>
            <person name="Abouelleil A."/>
            <person name="Allen A.W."/>
            <person name="Alvarado L."/>
            <person name="Arachchi H.M."/>
            <person name="Berlin A.M."/>
            <person name="Chapman S.B."/>
            <person name="Gainer-Dewar J."/>
            <person name="Goldberg J."/>
            <person name="Griggs A."/>
            <person name="Gujja S."/>
            <person name="Hansen M."/>
            <person name="Howarth C."/>
            <person name="Imamovic A."/>
            <person name="Ireland A."/>
            <person name="Larimer J."/>
            <person name="McCowan C."/>
            <person name="Murphy C."/>
            <person name="Pearson M."/>
            <person name="Poon T.W."/>
            <person name="Priest M."/>
            <person name="Roberts A."/>
            <person name="Saif S."/>
            <person name="Shea T."/>
            <person name="Sisk P."/>
            <person name="Sykes S."/>
            <person name="Wortman J."/>
            <person name="Nusbaum C."/>
            <person name="Birren B."/>
        </authorList>
    </citation>
    <scope>NUCLEOTIDE SEQUENCE [LARGE SCALE GENOMIC DNA]</scope>
    <source>
        <strain evidence="7">Epiroticus2</strain>
    </source>
</reference>
<name>A0A182P5M4_9DIPT</name>
<dbReference type="InterPro" id="IPR011990">
    <property type="entry name" value="TPR-like_helical_dom_sf"/>
</dbReference>
<dbReference type="GO" id="GO:0097546">
    <property type="term" value="C:ciliary base"/>
    <property type="evidence" value="ECO:0007669"/>
    <property type="project" value="TreeGrafter"/>
</dbReference>